<dbReference type="EMBL" id="MFFW01000047">
    <property type="protein sequence ID" value="OGF23879.1"/>
    <property type="molecule type" value="Genomic_DNA"/>
</dbReference>
<dbReference type="GO" id="GO:0004175">
    <property type="term" value="F:endopeptidase activity"/>
    <property type="evidence" value="ECO:0007669"/>
    <property type="project" value="TreeGrafter"/>
</dbReference>
<evidence type="ECO:0000313" key="9">
    <source>
        <dbReference type="Proteomes" id="UP000178783"/>
    </source>
</evidence>
<dbReference type="SUPFAM" id="SSF50156">
    <property type="entry name" value="PDZ domain-like"/>
    <property type="match status" value="1"/>
</dbReference>
<dbReference type="InterPro" id="IPR001478">
    <property type="entry name" value="PDZ"/>
</dbReference>
<dbReference type="InterPro" id="IPR004447">
    <property type="entry name" value="Peptidase_S41A"/>
</dbReference>
<dbReference type="InterPro" id="IPR005151">
    <property type="entry name" value="Tail-specific_protease"/>
</dbReference>
<reference evidence="8 9" key="1">
    <citation type="journal article" date="2016" name="Nat. Commun.">
        <title>Thousands of microbial genomes shed light on interconnected biogeochemical processes in an aquifer system.</title>
        <authorList>
            <person name="Anantharaman K."/>
            <person name="Brown C.T."/>
            <person name="Hug L.A."/>
            <person name="Sharon I."/>
            <person name="Castelle C.J."/>
            <person name="Probst A.J."/>
            <person name="Thomas B.C."/>
            <person name="Singh A."/>
            <person name="Wilkins M.J."/>
            <person name="Karaoz U."/>
            <person name="Brodie E.L."/>
            <person name="Williams K.H."/>
            <person name="Hubbard S.S."/>
            <person name="Banfield J.F."/>
        </authorList>
    </citation>
    <scope>NUCLEOTIDE SEQUENCE [LARGE SCALE GENOMIC DNA]</scope>
</reference>
<dbReference type="PANTHER" id="PTHR32060:SF30">
    <property type="entry name" value="CARBOXY-TERMINAL PROCESSING PROTEASE CTPA"/>
    <property type="match status" value="1"/>
</dbReference>
<dbReference type="Pfam" id="PF03572">
    <property type="entry name" value="Peptidase_S41"/>
    <property type="match status" value="1"/>
</dbReference>
<dbReference type="FunFam" id="2.30.42.10:FF:000063">
    <property type="entry name" value="Peptidase, S41 family"/>
    <property type="match status" value="1"/>
</dbReference>
<evidence type="ECO:0000256" key="3">
    <source>
        <dbReference type="ARBA" id="ARBA00022801"/>
    </source>
</evidence>
<dbReference type="Gene3D" id="3.30.750.44">
    <property type="match status" value="1"/>
</dbReference>
<feature type="transmembrane region" description="Helical" evidence="6">
    <location>
        <begin position="27"/>
        <end position="49"/>
    </location>
</feature>
<gene>
    <name evidence="8" type="ORF">A3H66_01195</name>
</gene>
<dbReference type="InterPro" id="IPR029045">
    <property type="entry name" value="ClpP/crotonase-like_dom_sf"/>
</dbReference>
<dbReference type="SUPFAM" id="SSF52096">
    <property type="entry name" value="ClpP/crotonase"/>
    <property type="match status" value="1"/>
</dbReference>
<dbReference type="Proteomes" id="UP000178783">
    <property type="component" value="Unassembled WGS sequence"/>
</dbReference>
<dbReference type="GO" id="GO:0008236">
    <property type="term" value="F:serine-type peptidase activity"/>
    <property type="evidence" value="ECO:0007669"/>
    <property type="project" value="UniProtKB-KW"/>
</dbReference>
<organism evidence="8 9">
    <name type="scientific">Candidatus Falkowbacteria bacterium RIFCSPLOWO2_02_FULL_45_21</name>
    <dbReference type="NCBI Taxonomy" id="1797989"/>
    <lineage>
        <taxon>Bacteria</taxon>
        <taxon>Candidatus Falkowiibacteriota</taxon>
    </lineage>
</organism>
<dbReference type="Gene3D" id="2.30.42.10">
    <property type="match status" value="1"/>
</dbReference>
<accession>A0A1F5SB56</accession>
<keyword evidence="6" id="KW-1133">Transmembrane helix</keyword>
<dbReference type="GO" id="GO:0006508">
    <property type="term" value="P:proteolysis"/>
    <property type="evidence" value="ECO:0007669"/>
    <property type="project" value="UniProtKB-KW"/>
</dbReference>
<dbReference type="PROSITE" id="PS50106">
    <property type="entry name" value="PDZ"/>
    <property type="match status" value="1"/>
</dbReference>
<name>A0A1F5SB56_9BACT</name>
<dbReference type="AlphaFoldDB" id="A0A1F5SB56"/>
<evidence type="ECO:0000256" key="5">
    <source>
        <dbReference type="RuleBase" id="RU004404"/>
    </source>
</evidence>
<protein>
    <recommendedName>
        <fullName evidence="7">PDZ domain-containing protein</fullName>
    </recommendedName>
</protein>
<dbReference type="NCBIfam" id="TIGR00225">
    <property type="entry name" value="prc"/>
    <property type="match status" value="1"/>
</dbReference>
<dbReference type="SMART" id="SM00228">
    <property type="entry name" value="PDZ"/>
    <property type="match status" value="1"/>
</dbReference>
<dbReference type="Pfam" id="PF17820">
    <property type="entry name" value="PDZ_6"/>
    <property type="match status" value="1"/>
</dbReference>
<feature type="domain" description="PDZ" evidence="7">
    <location>
        <begin position="137"/>
        <end position="205"/>
    </location>
</feature>
<evidence type="ECO:0000256" key="6">
    <source>
        <dbReference type="SAM" id="Phobius"/>
    </source>
</evidence>
<evidence type="ECO:0000256" key="1">
    <source>
        <dbReference type="ARBA" id="ARBA00009179"/>
    </source>
</evidence>
<dbReference type="CDD" id="cd07560">
    <property type="entry name" value="Peptidase_S41_CPP"/>
    <property type="match status" value="1"/>
</dbReference>
<dbReference type="SMART" id="SM00245">
    <property type="entry name" value="TSPc"/>
    <property type="match status" value="1"/>
</dbReference>
<dbReference type="InterPro" id="IPR055210">
    <property type="entry name" value="CtpA/B_N"/>
</dbReference>
<sequence length="434" mass="47620">MNIAKDLNNIMPPVGAPVARRCRKIKILGVILSLIILMSASFAGGMILAQKNELVKSASLKEAVYLGKIYNKYVTAPANKLTQDVDFNQFWRVWDLLKEKYVDRNKLNDKIMFYGALKGLTESIGDPYTVYMEPILAQEFSNDLAGTFEGIGAEIGKKNDLITIVAPLADMPAEKAGLKSGDKIYAINGQSTASLAVDQAVSLIRGPKGSEVILTIFRDSFDKPQDFKIIRQAIIVKSVRTALRDDNLFIISITNFNDDTSELFKKAVREAIEKNPQGIMLDLRNNPGGYLETAIDVASEWIADGIIVTEQFNPGKKNEYLNRGRARLKDFPTAVLVNQGSASASEIVAGALKDYNKATIVGKKTFGKGSVQTLEGLQDSSSVKITVAKWLTPKGNNIDGQGIEPDIDVDLTPEDYEAGRDPQLEKAIEILNKK</sequence>
<evidence type="ECO:0000256" key="4">
    <source>
        <dbReference type="ARBA" id="ARBA00022825"/>
    </source>
</evidence>
<dbReference type="PANTHER" id="PTHR32060">
    <property type="entry name" value="TAIL-SPECIFIC PROTEASE"/>
    <property type="match status" value="1"/>
</dbReference>
<evidence type="ECO:0000313" key="8">
    <source>
        <dbReference type="EMBL" id="OGF23879.1"/>
    </source>
</evidence>
<keyword evidence="6" id="KW-0812">Transmembrane</keyword>
<keyword evidence="3 5" id="KW-0378">Hydrolase</keyword>
<evidence type="ECO:0000256" key="2">
    <source>
        <dbReference type="ARBA" id="ARBA00022670"/>
    </source>
</evidence>
<dbReference type="STRING" id="1797989.A3H66_01195"/>
<dbReference type="Pfam" id="PF22694">
    <property type="entry name" value="CtpB_N-like"/>
    <property type="match status" value="1"/>
</dbReference>
<keyword evidence="4 5" id="KW-0720">Serine protease</keyword>
<dbReference type="CDD" id="cd06782">
    <property type="entry name" value="cpPDZ_CPP-like"/>
    <property type="match status" value="1"/>
</dbReference>
<keyword evidence="2 5" id="KW-0645">Protease</keyword>
<comment type="caution">
    <text evidence="8">The sequence shown here is derived from an EMBL/GenBank/DDBJ whole genome shotgun (WGS) entry which is preliminary data.</text>
</comment>
<dbReference type="Gene3D" id="3.90.226.10">
    <property type="entry name" value="2-enoyl-CoA Hydratase, Chain A, domain 1"/>
    <property type="match status" value="1"/>
</dbReference>
<evidence type="ECO:0000259" key="7">
    <source>
        <dbReference type="PROSITE" id="PS50106"/>
    </source>
</evidence>
<comment type="similarity">
    <text evidence="1 5">Belongs to the peptidase S41A family.</text>
</comment>
<dbReference type="InterPro" id="IPR041489">
    <property type="entry name" value="PDZ_6"/>
</dbReference>
<dbReference type="GO" id="GO:0030288">
    <property type="term" value="C:outer membrane-bounded periplasmic space"/>
    <property type="evidence" value="ECO:0007669"/>
    <property type="project" value="TreeGrafter"/>
</dbReference>
<dbReference type="InterPro" id="IPR036034">
    <property type="entry name" value="PDZ_sf"/>
</dbReference>
<proteinExistence type="inferred from homology"/>
<dbReference type="GO" id="GO:0007165">
    <property type="term" value="P:signal transduction"/>
    <property type="evidence" value="ECO:0007669"/>
    <property type="project" value="TreeGrafter"/>
</dbReference>
<keyword evidence="6" id="KW-0472">Membrane</keyword>